<keyword evidence="2 5" id="KW-0413">Isomerase</keyword>
<reference evidence="5 6" key="1">
    <citation type="journal article" date="2017" name="Arch. Microbiol.">
        <title>Mariprofundus micogutta sp. nov., a novel iron-oxidizing zetaproteobacterium isolated from a deep-sea hydrothermal field at the Bayonnaise knoll of the Izu-Ogasawara arc, and a description of Mariprofundales ord. nov. and Zetaproteobacteria classis nov.</title>
        <authorList>
            <person name="Makita H."/>
            <person name="Tanaka E."/>
            <person name="Mitsunobu S."/>
            <person name="Miyazaki M."/>
            <person name="Nunoura T."/>
            <person name="Uematsu K."/>
            <person name="Takaki Y."/>
            <person name="Nishi S."/>
            <person name="Shimamura S."/>
            <person name="Takai K."/>
        </authorList>
    </citation>
    <scope>NUCLEOTIDE SEQUENCE [LARGE SCALE GENOMIC DNA]</scope>
    <source>
        <strain evidence="5 6">ET2</strain>
    </source>
</reference>
<keyword evidence="3" id="KW-0119">Carbohydrate metabolism</keyword>
<dbReference type="SUPFAM" id="SSF51735">
    <property type="entry name" value="NAD(P)-binding Rossmann-fold domains"/>
    <property type="match status" value="1"/>
</dbReference>
<dbReference type="GO" id="GO:0008712">
    <property type="term" value="F:ADP-glyceromanno-heptose 6-epimerase activity"/>
    <property type="evidence" value="ECO:0007669"/>
    <property type="project" value="UniProtKB-EC"/>
</dbReference>
<keyword evidence="6" id="KW-1185">Reference proteome</keyword>
<dbReference type="OrthoDB" id="5288828at2"/>
<dbReference type="NCBIfam" id="TIGR02197">
    <property type="entry name" value="heptose_epim"/>
    <property type="match status" value="1"/>
</dbReference>
<dbReference type="Proteomes" id="UP000231632">
    <property type="component" value="Unassembled WGS sequence"/>
</dbReference>
<dbReference type="RefSeq" id="WP_072659196.1">
    <property type="nucleotide sequence ID" value="NZ_BDFD01000005.1"/>
</dbReference>
<evidence type="ECO:0000313" key="6">
    <source>
        <dbReference type="Proteomes" id="UP000231632"/>
    </source>
</evidence>
<dbReference type="GO" id="GO:0050661">
    <property type="term" value="F:NADP binding"/>
    <property type="evidence" value="ECO:0007669"/>
    <property type="project" value="InterPro"/>
</dbReference>
<accession>A0A1L8CLR7</accession>
<evidence type="ECO:0000256" key="1">
    <source>
        <dbReference type="ARBA" id="ARBA00022857"/>
    </source>
</evidence>
<protein>
    <submittedName>
        <fullName evidence="5">ADP-L-glycero-D-manno-heptose 6-epimerase</fullName>
        <ecNumber evidence="5">5.1.3.20</ecNumber>
    </submittedName>
</protein>
<dbReference type="GO" id="GO:0005975">
    <property type="term" value="P:carbohydrate metabolic process"/>
    <property type="evidence" value="ECO:0007669"/>
    <property type="project" value="InterPro"/>
</dbReference>
<dbReference type="InterPro" id="IPR011912">
    <property type="entry name" value="Heptose_epim"/>
</dbReference>
<gene>
    <name evidence="5" type="ORF">MMIC_P0825</name>
</gene>
<evidence type="ECO:0000256" key="2">
    <source>
        <dbReference type="ARBA" id="ARBA00023235"/>
    </source>
</evidence>
<evidence type="ECO:0000256" key="3">
    <source>
        <dbReference type="ARBA" id="ARBA00023277"/>
    </source>
</evidence>
<dbReference type="AlphaFoldDB" id="A0A1L8CLR7"/>
<dbReference type="InterPro" id="IPR001509">
    <property type="entry name" value="Epimerase_deHydtase"/>
</dbReference>
<organism evidence="5 6">
    <name type="scientific">Mariprofundus micogutta</name>
    <dbReference type="NCBI Taxonomy" id="1921010"/>
    <lineage>
        <taxon>Bacteria</taxon>
        <taxon>Pseudomonadati</taxon>
        <taxon>Pseudomonadota</taxon>
        <taxon>Candidatius Mariprofundia</taxon>
        <taxon>Mariprofundales</taxon>
        <taxon>Mariprofundaceae</taxon>
        <taxon>Mariprofundus</taxon>
    </lineage>
</organism>
<comment type="caution">
    <text evidence="5">The sequence shown here is derived from an EMBL/GenBank/DDBJ whole genome shotgun (WGS) entry which is preliminary data.</text>
</comment>
<feature type="domain" description="NAD-dependent epimerase/dehydratase" evidence="4">
    <location>
        <begin position="5"/>
        <end position="240"/>
    </location>
</feature>
<evidence type="ECO:0000259" key="4">
    <source>
        <dbReference type="Pfam" id="PF01370"/>
    </source>
</evidence>
<dbReference type="Gene3D" id="3.40.50.720">
    <property type="entry name" value="NAD(P)-binding Rossmann-like Domain"/>
    <property type="match status" value="1"/>
</dbReference>
<dbReference type="EC" id="5.1.3.20" evidence="5"/>
<keyword evidence="1" id="KW-0521">NADP</keyword>
<dbReference type="Gene3D" id="3.90.25.10">
    <property type="entry name" value="UDP-galactose 4-epimerase, domain 1"/>
    <property type="match status" value="1"/>
</dbReference>
<sequence>MSERILITGGSGYIGSNIAAALSQRPGTDVLVVDDFSSGDWRNLIHVGCEVRAADCNDPALLDEIANGEFSAIYHEAAITDTTVMDQRLMVEVNTNAFADILEASSRSGTRVIYASSAGTYGNSPAPNCVGKGEEPENIYGFSKLAMDRVAYRWHDKHSAPIIGLRYFNVYGPGETHKNEKDGNKTASMILQLYEQLKSGKQPRLFKYGEQKRDFVYIRDVVSANLAALDAPRSGVCNVGSGKARSFNDIINNLTQLLDIKVDIEYIDNPFSFYQEHTEADLNESKTVLNWQPDWSLEKGMQDYISLLENGHRGPVEHKA</sequence>
<dbReference type="Pfam" id="PF01370">
    <property type="entry name" value="Epimerase"/>
    <property type="match status" value="1"/>
</dbReference>
<dbReference type="PANTHER" id="PTHR43103">
    <property type="entry name" value="NUCLEOSIDE-DIPHOSPHATE-SUGAR EPIMERASE"/>
    <property type="match status" value="1"/>
</dbReference>
<proteinExistence type="predicted"/>
<dbReference type="InterPro" id="IPR036291">
    <property type="entry name" value="NAD(P)-bd_dom_sf"/>
</dbReference>
<name>A0A1L8CLR7_9PROT</name>
<dbReference type="EMBL" id="BDFD01000005">
    <property type="protein sequence ID" value="GAV19867.1"/>
    <property type="molecule type" value="Genomic_DNA"/>
</dbReference>
<evidence type="ECO:0000313" key="5">
    <source>
        <dbReference type="EMBL" id="GAV19867.1"/>
    </source>
</evidence>
<dbReference type="STRING" id="1921010.MMIC_P0825"/>
<dbReference type="PANTHER" id="PTHR43103:SF3">
    <property type="entry name" value="ADP-L-GLYCERO-D-MANNO-HEPTOSE-6-EPIMERASE"/>
    <property type="match status" value="1"/>
</dbReference>